<keyword evidence="3" id="KW-1185">Reference proteome</keyword>
<sequence length="155" mass="16254">MMEPPPTPLVPRRPFDLWPDELARPGARRWIDRLGVLASLACLIHCLATPLMIALLPLVADERFEGGLSLALVALASYSAGASWLAGDRRPLAPFAVGLTALALRGCLARGEADPVDTLLVLVAACGMIVTHVLGLRAGQHGTSGAGGVRRDMSS</sequence>
<protein>
    <submittedName>
        <fullName evidence="2">MerC mercury resistance protein</fullName>
    </submittedName>
</protein>
<dbReference type="Pfam" id="PF03203">
    <property type="entry name" value="MerC"/>
    <property type="match status" value="1"/>
</dbReference>
<dbReference type="RefSeq" id="WP_170135941.1">
    <property type="nucleotide sequence ID" value="NZ_FOMX01000003.1"/>
</dbReference>
<feature type="transmembrane region" description="Helical" evidence="1">
    <location>
        <begin position="34"/>
        <end position="60"/>
    </location>
</feature>
<proteinExistence type="predicted"/>
<dbReference type="AlphaFoldDB" id="A0A1I1UDV0"/>
<dbReference type="Proteomes" id="UP000199400">
    <property type="component" value="Unassembled WGS sequence"/>
</dbReference>
<evidence type="ECO:0000313" key="2">
    <source>
        <dbReference type="EMBL" id="SFD68929.1"/>
    </source>
</evidence>
<keyword evidence="1" id="KW-0472">Membrane</keyword>
<reference evidence="3" key="1">
    <citation type="submission" date="2016-10" db="EMBL/GenBank/DDBJ databases">
        <authorList>
            <person name="Varghese N."/>
            <person name="Submissions S."/>
        </authorList>
    </citation>
    <scope>NUCLEOTIDE SEQUENCE [LARGE SCALE GENOMIC DNA]</scope>
    <source>
        <strain evidence="3">ATCC 25963</strain>
    </source>
</reference>
<keyword evidence="1" id="KW-0812">Transmembrane</keyword>
<name>A0A1I1UDV0_9BACT</name>
<dbReference type="EMBL" id="FOMX01000003">
    <property type="protein sequence ID" value="SFD68929.1"/>
    <property type="molecule type" value="Genomic_DNA"/>
</dbReference>
<dbReference type="GO" id="GO:0015097">
    <property type="term" value="F:mercury ion transmembrane transporter activity"/>
    <property type="evidence" value="ECO:0007669"/>
    <property type="project" value="InterPro"/>
</dbReference>
<feature type="transmembrane region" description="Helical" evidence="1">
    <location>
        <begin position="119"/>
        <end position="136"/>
    </location>
</feature>
<gene>
    <name evidence="2" type="ORF">SAMN02745121_01173</name>
</gene>
<accession>A0A1I1UDV0</accession>
<feature type="transmembrane region" description="Helical" evidence="1">
    <location>
        <begin position="92"/>
        <end position="113"/>
    </location>
</feature>
<keyword evidence="1" id="KW-1133">Transmembrane helix</keyword>
<evidence type="ECO:0000313" key="3">
    <source>
        <dbReference type="Proteomes" id="UP000199400"/>
    </source>
</evidence>
<organism evidence="2 3">
    <name type="scientific">Nannocystis exedens</name>
    <dbReference type="NCBI Taxonomy" id="54"/>
    <lineage>
        <taxon>Bacteria</taxon>
        <taxon>Pseudomonadati</taxon>
        <taxon>Myxococcota</taxon>
        <taxon>Polyangia</taxon>
        <taxon>Nannocystales</taxon>
        <taxon>Nannocystaceae</taxon>
        <taxon>Nannocystis</taxon>
    </lineage>
</organism>
<dbReference type="GO" id="GO:0016020">
    <property type="term" value="C:membrane"/>
    <property type="evidence" value="ECO:0007669"/>
    <property type="project" value="InterPro"/>
</dbReference>
<evidence type="ECO:0000256" key="1">
    <source>
        <dbReference type="SAM" id="Phobius"/>
    </source>
</evidence>
<dbReference type="InterPro" id="IPR004891">
    <property type="entry name" value="Mercury-R_MerC"/>
</dbReference>
<feature type="transmembrane region" description="Helical" evidence="1">
    <location>
        <begin position="66"/>
        <end position="85"/>
    </location>
</feature>